<reference evidence="7 8" key="1">
    <citation type="submission" date="2017-08" db="EMBL/GenBank/DDBJ databases">
        <title>Reclassification of Bisgaard taxon 37 and 44.</title>
        <authorList>
            <person name="Christensen H."/>
        </authorList>
    </citation>
    <scope>NUCLEOTIDE SEQUENCE [LARGE SCALE GENOMIC DNA]</scope>
    <source>
        <strain evidence="7 8">EEAB3T1</strain>
    </source>
</reference>
<keyword evidence="4" id="KW-0028">Amino-acid biosynthesis</keyword>
<dbReference type="GO" id="GO:0051259">
    <property type="term" value="P:protein complex oligomerization"/>
    <property type="evidence" value="ECO:0007669"/>
    <property type="project" value="InterPro"/>
</dbReference>
<dbReference type="Gene3D" id="3.30.1360.40">
    <property type="match status" value="1"/>
</dbReference>
<comment type="function">
    <text evidence="4">Regulates arginine biosynthesis genes.</text>
</comment>
<dbReference type="GO" id="GO:0006526">
    <property type="term" value="P:L-arginine biosynthetic process"/>
    <property type="evidence" value="ECO:0007669"/>
    <property type="project" value="UniProtKB-UniPathway"/>
</dbReference>
<name>A0A3A1YM63_9GAMM</name>
<dbReference type="UniPathway" id="UPA00068"/>
<gene>
    <name evidence="4" type="primary">argR</name>
    <name evidence="7" type="ORF">CKF59_02050</name>
</gene>
<feature type="region of interest" description="Disordered" evidence="5">
    <location>
        <begin position="1"/>
        <end position="32"/>
    </location>
</feature>
<evidence type="ECO:0000256" key="3">
    <source>
        <dbReference type="ARBA" id="ARBA00022571"/>
    </source>
</evidence>
<dbReference type="RefSeq" id="WP_119534323.1">
    <property type="nucleotide sequence ID" value="NZ_NRJF01000051.1"/>
</dbReference>
<evidence type="ECO:0000313" key="7">
    <source>
        <dbReference type="EMBL" id="RIY37107.1"/>
    </source>
</evidence>
<proteinExistence type="inferred from homology"/>
<dbReference type="HAMAP" id="MF_00173">
    <property type="entry name" value="Arg_repressor"/>
    <property type="match status" value="1"/>
</dbReference>
<dbReference type="InterPro" id="IPR036388">
    <property type="entry name" value="WH-like_DNA-bd_sf"/>
</dbReference>
<sequence length="190" mass="21316">MTKLYVSRRKTTPVPTAKITTTKKSKTQKTKSEKEQLKVVLEKNRSVINYLVDLVSYNNFSKATEILKELNKNGIDISIHKLRRFLTAANITKVANGKGLKYYKLSLMQNRLTLESKVETLVMSIQSNAVCILIKTVPAGAQIIAKICDSSADDLEILGTIAGDDVVMLIPKDVSEIERVEKRTKMLFKL</sequence>
<accession>A0A3A1YM63</accession>
<dbReference type="GO" id="GO:0005737">
    <property type="term" value="C:cytoplasm"/>
    <property type="evidence" value="ECO:0007669"/>
    <property type="project" value="UniProtKB-SubCell"/>
</dbReference>
<dbReference type="Gene3D" id="1.10.10.10">
    <property type="entry name" value="Winged helix-like DNA-binding domain superfamily/Winged helix DNA-binding domain"/>
    <property type="match status" value="1"/>
</dbReference>
<dbReference type="InterPro" id="IPR036390">
    <property type="entry name" value="WH_DNA-bd_sf"/>
</dbReference>
<evidence type="ECO:0000259" key="6">
    <source>
        <dbReference type="Pfam" id="PF02863"/>
    </source>
</evidence>
<dbReference type="OrthoDB" id="7060358at2"/>
<dbReference type="Pfam" id="PF02863">
    <property type="entry name" value="Arg_repressor_C"/>
    <property type="match status" value="1"/>
</dbReference>
<evidence type="ECO:0000256" key="5">
    <source>
        <dbReference type="SAM" id="MobiDB-lite"/>
    </source>
</evidence>
<keyword evidence="3 4" id="KW-0055">Arginine biosynthesis</keyword>
<dbReference type="InterPro" id="IPR020899">
    <property type="entry name" value="Arg_repress_C"/>
</dbReference>
<dbReference type="GO" id="GO:1900079">
    <property type="term" value="P:regulation of arginine biosynthetic process"/>
    <property type="evidence" value="ECO:0007669"/>
    <property type="project" value="UniProtKB-UniRule"/>
</dbReference>
<keyword evidence="4" id="KW-0238">DNA-binding</keyword>
<comment type="caution">
    <text evidence="7">The sequence shown here is derived from an EMBL/GenBank/DDBJ whole genome shotgun (WGS) entry which is preliminary data.</text>
</comment>
<keyword evidence="4" id="KW-0805">Transcription regulation</keyword>
<organism evidence="7 8">
    <name type="scientific">Psittacicella gerlachiana</name>
    <dbReference type="NCBI Taxonomy" id="2028574"/>
    <lineage>
        <taxon>Bacteria</taxon>
        <taxon>Pseudomonadati</taxon>
        <taxon>Pseudomonadota</taxon>
        <taxon>Gammaproteobacteria</taxon>
        <taxon>Pasteurellales</taxon>
        <taxon>Psittacicellaceae</taxon>
        <taxon>Psittacicella</taxon>
    </lineage>
</organism>
<dbReference type="InterPro" id="IPR001669">
    <property type="entry name" value="Arg_repress"/>
</dbReference>
<dbReference type="InterPro" id="IPR036251">
    <property type="entry name" value="Arg_repress_C_sf"/>
</dbReference>
<dbReference type="SUPFAM" id="SSF55252">
    <property type="entry name" value="C-terminal domain of arginine repressor"/>
    <property type="match status" value="1"/>
</dbReference>
<feature type="domain" description="Arginine repressor C-terminal" evidence="6">
    <location>
        <begin position="120"/>
        <end position="183"/>
    </location>
</feature>
<dbReference type="Proteomes" id="UP000265964">
    <property type="component" value="Unassembled WGS sequence"/>
</dbReference>
<keyword evidence="4" id="KW-0804">Transcription</keyword>
<keyword evidence="8" id="KW-1185">Reference proteome</keyword>
<dbReference type="AlphaFoldDB" id="A0A3A1YM63"/>
<comment type="pathway">
    <text evidence="1 4">Amino-acid biosynthesis; L-arginine biosynthesis [regulation].</text>
</comment>
<evidence type="ECO:0000256" key="4">
    <source>
        <dbReference type="HAMAP-Rule" id="MF_00173"/>
    </source>
</evidence>
<dbReference type="PRINTS" id="PR01467">
    <property type="entry name" value="ARGREPRESSOR"/>
</dbReference>
<comment type="similarity">
    <text evidence="4">Belongs to the ArgR family.</text>
</comment>
<feature type="compositionally biased region" description="Basic residues" evidence="5">
    <location>
        <begin position="1"/>
        <end position="11"/>
    </location>
</feature>
<dbReference type="SUPFAM" id="SSF46785">
    <property type="entry name" value="Winged helix' DNA-binding domain"/>
    <property type="match status" value="1"/>
</dbReference>
<evidence type="ECO:0000256" key="1">
    <source>
        <dbReference type="ARBA" id="ARBA00005040"/>
    </source>
</evidence>
<dbReference type="GO" id="GO:0034618">
    <property type="term" value="F:arginine binding"/>
    <property type="evidence" value="ECO:0007669"/>
    <property type="project" value="InterPro"/>
</dbReference>
<keyword evidence="4" id="KW-0678">Repressor</keyword>
<dbReference type="EMBL" id="NRJF01000051">
    <property type="protein sequence ID" value="RIY37107.1"/>
    <property type="molecule type" value="Genomic_DNA"/>
</dbReference>
<dbReference type="PANTHER" id="PTHR34471">
    <property type="entry name" value="ARGININE REPRESSOR"/>
    <property type="match status" value="1"/>
</dbReference>
<dbReference type="GO" id="GO:0003700">
    <property type="term" value="F:DNA-binding transcription factor activity"/>
    <property type="evidence" value="ECO:0007669"/>
    <property type="project" value="UniProtKB-UniRule"/>
</dbReference>
<comment type="subcellular location">
    <subcellularLocation>
        <location evidence="4">Cytoplasm</location>
    </subcellularLocation>
</comment>
<protein>
    <recommendedName>
        <fullName evidence="2 4">Arginine repressor</fullName>
    </recommendedName>
</protein>
<keyword evidence="4" id="KW-0963">Cytoplasm</keyword>
<evidence type="ECO:0000313" key="8">
    <source>
        <dbReference type="Proteomes" id="UP000265964"/>
    </source>
</evidence>
<dbReference type="GO" id="GO:0003677">
    <property type="term" value="F:DNA binding"/>
    <property type="evidence" value="ECO:0007669"/>
    <property type="project" value="UniProtKB-KW"/>
</dbReference>
<dbReference type="PANTHER" id="PTHR34471:SF1">
    <property type="entry name" value="ARGININE REPRESSOR"/>
    <property type="match status" value="1"/>
</dbReference>
<evidence type="ECO:0000256" key="2">
    <source>
        <dbReference type="ARBA" id="ARBA00021148"/>
    </source>
</evidence>